<dbReference type="InterPro" id="IPR023631">
    <property type="entry name" value="Amidase_dom"/>
</dbReference>
<feature type="active site" description="Acyl-ester intermediate" evidence="5">
    <location>
        <position position="193"/>
    </location>
</feature>
<dbReference type="GO" id="GO:0005739">
    <property type="term" value="C:mitochondrion"/>
    <property type="evidence" value="ECO:0007669"/>
    <property type="project" value="UniProtKB-SubCell"/>
</dbReference>
<dbReference type="InterPro" id="IPR004412">
    <property type="entry name" value="GatA"/>
</dbReference>
<comment type="catalytic activity">
    <reaction evidence="5">
        <text>L-glutamyl-tRNA(Gln) + L-glutamine + ATP + H2O = L-glutaminyl-tRNA(Gln) + L-glutamate + ADP + phosphate + H(+)</text>
        <dbReference type="Rhea" id="RHEA:17521"/>
        <dbReference type="Rhea" id="RHEA-COMP:9681"/>
        <dbReference type="Rhea" id="RHEA-COMP:9684"/>
        <dbReference type="ChEBI" id="CHEBI:15377"/>
        <dbReference type="ChEBI" id="CHEBI:15378"/>
        <dbReference type="ChEBI" id="CHEBI:29985"/>
        <dbReference type="ChEBI" id="CHEBI:30616"/>
        <dbReference type="ChEBI" id="CHEBI:43474"/>
        <dbReference type="ChEBI" id="CHEBI:58359"/>
        <dbReference type="ChEBI" id="CHEBI:78520"/>
        <dbReference type="ChEBI" id="CHEBI:78521"/>
        <dbReference type="ChEBI" id="CHEBI:456216"/>
        <dbReference type="EC" id="6.3.5.7"/>
    </reaction>
</comment>
<gene>
    <name evidence="8" type="ORF">MSYG_4003</name>
</gene>
<evidence type="ECO:0000313" key="8">
    <source>
        <dbReference type="EMBL" id="SHO79652.1"/>
    </source>
</evidence>
<keyword evidence="3 5" id="KW-0067">ATP-binding</keyword>
<accession>A0A1M8AB28</accession>
<dbReference type="PANTHER" id="PTHR11895:SF7">
    <property type="entry name" value="GLUTAMYL-TRNA(GLN) AMIDOTRANSFERASE SUBUNIT A, MITOCHONDRIAL"/>
    <property type="match status" value="1"/>
</dbReference>
<dbReference type="InterPro" id="IPR036928">
    <property type="entry name" value="AS_sf"/>
</dbReference>
<dbReference type="GO" id="GO:0030956">
    <property type="term" value="C:glutamyl-tRNA(Gln) amidotransferase complex"/>
    <property type="evidence" value="ECO:0007669"/>
    <property type="project" value="UniProtKB-UniRule"/>
</dbReference>
<comment type="similarity">
    <text evidence="5">Belongs to the amidase family. GatA subfamily.</text>
</comment>
<dbReference type="AlphaFoldDB" id="A0A1M8AB28"/>
<evidence type="ECO:0000256" key="5">
    <source>
        <dbReference type="HAMAP-Rule" id="MF_03150"/>
    </source>
</evidence>
<dbReference type="OMA" id="QPASYCG"/>
<name>A0A1M8AB28_MALS4</name>
<dbReference type="EMBL" id="LT671827">
    <property type="protein sequence ID" value="SHO79652.1"/>
    <property type="molecule type" value="Genomic_DNA"/>
</dbReference>
<dbReference type="Proteomes" id="UP000186303">
    <property type="component" value="Chromosome 7"/>
</dbReference>
<dbReference type="SUPFAM" id="SSF75304">
    <property type="entry name" value="Amidase signature (AS) enzymes"/>
    <property type="match status" value="1"/>
</dbReference>
<comment type="function">
    <text evidence="5">Allows the formation of correctly charged Gln-tRNA(Gln) through the transamidation of misacylated Glu-tRNA(Gln) in the mitochondria. The reaction takes place in the presence of glutamine and ATP through an activated gamma-phospho-Glu-tRNA(Gln).</text>
</comment>
<evidence type="ECO:0000256" key="6">
    <source>
        <dbReference type="SAM" id="Phobius"/>
    </source>
</evidence>
<organism evidence="8 9">
    <name type="scientific">Malassezia sympodialis (strain ATCC 42132)</name>
    <name type="common">Atopic eczema-associated yeast</name>
    <dbReference type="NCBI Taxonomy" id="1230383"/>
    <lineage>
        <taxon>Eukaryota</taxon>
        <taxon>Fungi</taxon>
        <taxon>Dikarya</taxon>
        <taxon>Basidiomycota</taxon>
        <taxon>Ustilaginomycotina</taxon>
        <taxon>Malasseziomycetes</taxon>
        <taxon>Malasseziales</taxon>
        <taxon>Malasseziaceae</taxon>
        <taxon>Malassezia</taxon>
    </lineage>
</organism>
<dbReference type="PANTHER" id="PTHR11895">
    <property type="entry name" value="TRANSAMIDASE"/>
    <property type="match status" value="1"/>
</dbReference>
<dbReference type="VEuPathDB" id="FungiDB:MSYG_4003"/>
<keyword evidence="2 5" id="KW-0547">Nucleotide-binding</keyword>
<dbReference type="GO" id="GO:0070681">
    <property type="term" value="P:glutaminyl-tRNAGln biosynthesis via transamidation"/>
    <property type="evidence" value="ECO:0007669"/>
    <property type="project" value="UniProtKB-UniRule"/>
</dbReference>
<evidence type="ECO:0000256" key="4">
    <source>
        <dbReference type="ARBA" id="ARBA00022917"/>
    </source>
</evidence>
<feature type="transmembrane region" description="Helical" evidence="6">
    <location>
        <begin position="17"/>
        <end position="34"/>
    </location>
</feature>
<keyword evidence="6" id="KW-0812">Transmembrane</keyword>
<keyword evidence="5" id="KW-0496">Mitochondrion</keyword>
<dbReference type="GO" id="GO:0050567">
    <property type="term" value="F:glutaminyl-tRNA synthase (glutamine-hydrolyzing) activity"/>
    <property type="evidence" value="ECO:0007669"/>
    <property type="project" value="UniProtKB-UniRule"/>
</dbReference>
<reference evidence="9" key="1">
    <citation type="journal article" date="2017" name="Nucleic Acids Res.">
        <title>Proteogenomics produces comprehensive and highly accurate protein-coding gene annotation in a complete genome assembly of Malassezia sympodialis.</title>
        <authorList>
            <person name="Zhu Y."/>
            <person name="Engstroem P.G."/>
            <person name="Tellgren-Roth C."/>
            <person name="Baudo C.D."/>
            <person name="Kennell J.C."/>
            <person name="Sun S."/>
            <person name="Billmyre R.B."/>
            <person name="Schroeder M.S."/>
            <person name="Andersson A."/>
            <person name="Holm T."/>
            <person name="Sigurgeirsson B."/>
            <person name="Wu G."/>
            <person name="Sankaranarayanan S.R."/>
            <person name="Siddharthan R."/>
            <person name="Sanyal K."/>
            <person name="Lundeberg J."/>
            <person name="Nystedt B."/>
            <person name="Boekhout T."/>
            <person name="Dawson T.L. Jr."/>
            <person name="Heitman J."/>
            <person name="Scheynius A."/>
            <person name="Lehtioe J."/>
        </authorList>
    </citation>
    <scope>NUCLEOTIDE SEQUENCE [LARGE SCALE GENOMIC DNA]</scope>
    <source>
        <strain evidence="9">ATCC 42132</strain>
    </source>
</reference>
<keyword evidence="8" id="KW-0808">Transferase</keyword>
<protein>
    <recommendedName>
        <fullName evidence="5">Glutamyl-tRNA(Gln) amidotransferase subunit A, mitochondrial</fullName>
        <shortName evidence="5">Glu-AdT subunit A</shortName>
        <ecNumber evidence="5">6.3.5.7</ecNumber>
    </recommendedName>
</protein>
<sequence>MNGSEPVCHVRKSVSPGLLQILIYAMLGYARFFVGRKTIPPQSRGLSSFSSGRYDPYNALTARWDDVPGGEGKLGGWSVSVKENIAMEGIPTTCSSKMLENYVSPFDATVVRRLRGHGARITSRNNCDEFAMGGLNKHSLFGPVANPAPYENVNEPDFAKYPPRAPGGSSGGAAAAVRANLCRVSIGTDTGGSVRLPSSYCGVYGIKPSYGMISRWGVVSYADSLDTVGIIARVPEDLAVTFDALAAPDSHDATCIDMPMRAKLANDVGSILSRLQKPLQGLRVGIVAQMFPKELHPEIADITDDVLDALQHLGATLVDVSFSVLSKASSAYYIQALSEASSNLGRYDGIRYGSHHEEPRGTFFKTIAANRSANFGEEVKRRILLGTFALTSEAWKSHLQTSIQIRNAITHQMRSSFAAPDQRVSSHERSGDDVDLLVYPTAMRLAPRLNEETASEYAQDVLTVSANLTGMPVLSAPASRTVSVENVRLPTGISFQAQWGHDQLLLHVVETLARNSDVLAI</sequence>
<comment type="subunit">
    <text evidence="5">Subunit of the heterotrimeric GatCAB amidotransferase (AdT) complex, composed of A, B and C subunits.</text>
</comment>
<dbReference type="GO" id="GO:0032543">
    <property type="term" value="P:mitochondrial translation"/>
    <property type="evidence" value="ECO:0007669"/>
    <property type="project" value="UniProtKB-UniRule"/>
</dbReference>
<evidence type="ECO:0000313" key="9">
    <source>
        <dbReference type="Proteomes" id="UP000186303"/>
    </source>
</evidence>
<keyword evidence="6" id="KW-0472">Membrane</keyword>
<evidence type="ECO:0000256" key="2">
    <source>
        <dbReference type="ARBA" id="ARBA00022741"/>
    </source>
</evidence>
<dbReference type="STRING" id="1230383.A0A1M8AB28"/>
<feature type="domain" description="Amidase" evidence="7">
    <location>
        <begin position="71"/>
        <end position="506"/>
    </location>
</feature>
<dbReference type="Gene3D" id="3.90.1300.10">
    <property type="entry name" value="Amidase signature (AS) domain"/>
    <property type="match status" value="1"/>
</dbReference>
<keyword evidence="4 5" id="KW-0648">Protein biosynthesis</keyword>
<feature type="active site" description="Charge relay system" evidence="5">
    <location>
        <position position="82"/>
    </location>
</feature>
<dbReference type="OrthoDB" id="421993at2759"/>
<comment type="subcellular location">
    <subcellularLocation>
        <location evidence="5">Mitochondrion</location>
    </subcellularLocation>
</comment>
<feature type="active site" description="Charge relay system" evidence="5">
    <location>
        <position position="169"/>
    </location>
</feature>
<dbReference type="GO" id="GO:0016740">
    <property type="term" value="F:transferase activity"/>
    <property type="evidence" value="ECO:0007669"/>
    <property type="project" value="UniProtKB-KW"/>
</dbReference>
<dbReference type="InterPro" id="IPR000120">
    <property type="entry name" value="Amidase"/>
</dbReference>
<dbReference type="Pfam" id="PF01425">
    <property type="entry name" value="Amidase"/>
    <property type="match status" value="1"/>
</dbReference>
<dbReference type="GO" id="GO:0005524">
    <property type="term" value="F:ATP binding"/>
    <property type="evidence" value="ECO:0007669"/>
    <property type="project" value="UniProtKB-KW"/>
</dbReference>
<keyword evidence="1 5" id="KW-0436">Ligase</keyword>
<keyword evidence="9" id="KW-1185">Reference proteome</keyword>
<proteinExistence type="inferred from homology"/>
<keyword evidence="6" id="KW-1133">Transmembrane helix</keyword>
<dbReference type="EC" id="6.3.5.7" evidence="5"/>
<dbReference type="HAMAP" id="MF_00120">
    <property type="entry name" value="GatA"/>
    <property type="match status" value="1"/>
</dbReference>
<evidence type="ECO:0000259" key="7">
    <source>
        <dbReference type="Pfam" id="PF01425"/>
    </source>
</evidence>
<evidence type="ECO:0000256" key="3">
    <source>
        <dbReference type="ARBA" id="ARBA00022840"/>
    </source>
</evidence>
<evidence type="ECO:0000256" key="1">
    <source>
        <dbReference type="ARBA" id="ARBA00022598"/>
    </source>
</evidence>